<organism evidence="1 2">
    <name type="scientific">Mycolicibacterium nivoides</name>
    <dbReference type="NCBI Taxonomy" id="2487344"/>
    <lineage>
        <taxon>Bacteria</taxon>
        <taxon>Bacillati</taxon>
        <taxon>Actinomycetota</taxon>
        <taxon>Actinomycetes</taxon>
        <taxon>Mycobacteriales</taxon>
        <taxon>Mycobacteriaceae</taxon>
        <taxon>Mycolicibacterium</taxon>
    </lineage>
</organism>
<evidence type="ECO:0000313" key="1">
    <source>
        <dbReference type="EMBL" id="MFN6547931.1"/>
    </source>
</evidence>
<accession>A0ABW9LMQ8</accession>
<name>A0ABW9LMQ8_9MYCO</name>
<keyword evidence="2" id="KW-1185">Reference proteome</keyword>
<evidence type="ECO:0000313" key="2">
    <source>
        <dbReference type="Proteomes" id="UP001635816"/>
    </source>
</evidence>
<comment type="caution">
    <text evidence="1">The sequence shown here is derived from an EMBL/GenBank/DDBJ whole genome shotgun (WGS) entry which is preliminary data.</text>
</comment>
<protein>
    <submittedName>
        <fullName evidence="1">Uncharacterized protein</fullName>
    </submittedName>
</protein>
<sequence>MVQNRITGEKVEFETDDAADAIGARIADTHTSYDADRIEPAR</sequence>
<proteinExistence type="predicted"/>
<reference evidence="1 2" key="1">
    <citation type="submission" date="2024-12" db="EMBL/GenBank/DDBJ databases">
        <title>The coexistence of Mycolicibacterium septicum and Mycolicibacterium nivoides in clinical samples.</title>
        <authorList>
            <person name="Wang C."/>
            <person name="Feng Y."/>
            <person name="Zong Z."/>
        </authorList>
    </citation>
    <scope>NUCLEOTIDE SEQUENCE [LARGE SCALE GENOMIC DNA]</scope>
    <source>
        <strain evidence="1 2">120309</strain>
    </source>
</reference>
<dbReference type="RefSeq" id="WP_409545498.1">
    <property type="nucleotide sequence ID" value="NZ_JBKBDD010000018.1"/>
</dbReference>
<dbReference type="Proteomes" id="UP001635816">
    <property type="component" value="Unassembled WGS sequence"/>
</dbReference>
<gene>
    <name evidence="1" type="ORF">ACK4CT_32535</name>
</gene>
<dbReference type="EMBL" id="JBKBDD010000018">
    <property type="protein sequence ID" value="MFN6547931.1"/>
    <property type="molecule type" value="Genomic_DNA"/>
</dbReference>